<proteinExistence type="predicted"/>
<evidence type="ECO:0000313" key="4">
    <source>
        <dbReference type="Proteomes" id="UP000515728"/>
    </source>
</evidence>
<dbReference type="Pfam" id="PF09534">
    <property type="entry name" value="Trp_oprn_chp"/>
    <property type="match status" value="1"/>
</dbReference>
<dbReference type="EMBL" id="CP060131">
    <property type="protein sequence ID" value="QNG51746.1"/>
    <property type="molecule type" value="Genomic_DNA"/>
</dbReference>
<reference evidence="3 4" key="1">
    <citation type="submission" date="2020-08" db="EMBL/GenBank/DDBJ databases">
        <authorList>
            <person name="Mo P."/>
        </authorList>
    </citation>
    <scope>NUCLEOTIDE SEQUENCE [LARGE SCALE GENOMIC DNA]</scope>
    <source>
        <strain evidence="3 4">CGMCC 4.1532</strain>
    </source>
</reference>
<organism evidence="3 4">
    <name type="scientific">Pseudonocardia petroleophila</name>
    <dbReference type="NCBI Taxonomy" id="37331"/>
    <lineage>
        <taxon>Bacteria</taxon>
        <taxon>Bacillati</taxon>
        <taxon>Actinomycetota</taxon>
        <taxon>Actinomycetes</taxon>
        <taxon>Pseudonocardiales</taxon>
        <taxon>Pseudonocardiaceae</taxon>
        <taxon>Pseudonocardia</taxon>
    </lineage>
</organism>
<name>A0A7G7MG35_9PSEU</name>
<keyword evidence="2" id="KW-0812">Transmembrane</keyword>
<dbReference type="InterPro" id="IPR019051">
    <property type="entry name" value="Trp_biosyn_TM_oprn/chp"/>
</dbReference>
<evidence type="ECO:0000313" key="3">
    <source>
        <dbReference type="EMBL" id="QNG51746.1"/>
    </source>
</evidence>
<evidence type="ECO:0000256" key="2">
    <source>
        <dbReference type="SAM" id="Phobius"/>
    </source>
</evidence>
<feature type="transmembrane region" description="Helical" evidence="2">
    <location>
        <begin position="121"/>
        <end position="141"/>
    </location>
</feature>
<feature type="region of interest" description="Disordered" evidence="1">
    <location>
        <begin position="154"/>
        <end position="184"/>
    </location>
</feature>
<feature type="transmembrane region" description="Helical" evidence="2">
    <location>
        <begin position="60"/>
        <end position="81"/>
    </location>
</feature>
<dbReference type="Proteomes" id="UP000515728">
    <property type="component" value="Chromosome"/>
</dbReference>
<gene>
    <name evidence="3" type="ORF">H6H00_27195</name>
</gene>
<keyword evidence="4" id="KW-1185">Reference proteome</keyword>
<dbReference type="RefSeq" id="WP_185718499.1">
    <property type="nucleotide sequence ID" value="NZ_BAAAWI010000001.1"/>
</dbReference>
<feature type="compositionally biased region" description="Basic and acidic residues" evidence="1">
    <location>
        <begin position="164"/>
        <end position="177"/>
    </location>
</feature>
<feature type="transmembrane region" description="Helical" evidence="2">
    <location>
        <begin position="88"/>
        <end position="109"/>
    </location>
</feature>
<dbReference type="KEGG" id="ppel:H6H00_27195"/>
<dbReference type="AlphaFoldDB" id="A0A7G7MG35"/>
<keyword evidence="2" id="KW-0472">Membrane</keyword>
<evidence type="ECO:0000256" key="1">
    <source>
        <dbReference type="SAM" id="MobiDB-lite"/>
    </source>
</evidence>
<accession>A0A7G7MG35</accession>
<sequence>MTATGAAGEPRSPRTLGLVCAGLVAAAAALWGASQAVWYRVTTAVAGGGRQVADVTGADALPALGGVALLALAGVAGVVATGGLVRRAVGVLLVLAGAAVAVGAVTSAVPPGDVPTSTTPAWWLAVLGGALPVVVGAVVLVRERRLPRLGARYAAPGARPAPTDPDRAAWQDLDAGRDPTAGPD</sequence>
<keyword evidence="2" id="KW-1133">Transmembrane helix</keyword>
<protein>
    <submittedName>
        <fullName evidence="3">Trp biosynthesis-associated membrane protein</fullName>
    </submittedName>
</protein>